<reference evidence="2 3" key="1">
    <citation type="submission" date="2014-04" db="EMBL/GenBank/DDBJ databases">
        <authorList>
            <consortium name="DOE Joint Genome Institute"/>
            <person name="Kuo A."/>
            <person name="Kohler A."/>
            <person name="Jargeat P."/>
            <person name="Nagy L.G."/>
            <person name="Floudas D."/>
            <person name="Copeland A."/>
            <person name="Barry K.W."/>
            <person name="Cichocki N."/>
            <person name="Veneault-Fourrey C."/>
            <person name="LaButti K."/>
            <person name="Lindquist E.A."/>
            <person name="Lipzen A."/>
            <person name="Lundell T."/>
            <person name="Morin E."/>
            <person name="Murat C."/>
            <person name="Sun H."/>
            <person name="Tunlid A."/>
            <person name="Henrissat B."/>
            <person name="Grigoriev I.V."/>
            <person name="Hibbett D.S."/>
            <person name="Martin F."/>
            <person name="Nordberg H.P."/>
            <person name="Cantor M.N."/>
            <person name="Hua S.X."/>
        </authorList>
    </citation>
    <scope>NUCLEOTIDE SEQUENCE [LARGE SCALE GENOMIC DNA]</scope>
    <source>
        <strain evidence="2 3">Ve08.2h10</strain>
    </source>
</reference>
<gene>
    <name evidence="2" type="ORF">PAXRUDRAFT_22275</name>
</gene>
<accession>A0A0D0BKK8</accession>
<proteinExistence type="predicted"/>
<feature type="compositionally biased region" description="Low complexity" evidence="1">
    <location>
        <begin position="80"/>
        <end position="94"/>
    </location>
</feature>
<evidence type="ECO:0000313" key="3">
    <source>
        <dbReference type="Proteomes" id="UP000054538"/>
    </source>
</evidence>
<evidence type="ECO:0000313" key="2">
    <source>
        <dbReference type="EMBL" id="KIK72197.1"/>
    </source>
</evidence>
<feature type="compositionally biased region" description="Acidic residues" evidence="1">
    <location>
        <begin position="36"/>
        <end position="45"/>
    </location>
</feature>
<organism evidence="2 3">
    <name type="scientific">Paxillus rubicundulus Ve08.2h10</name>
    <dbReference type="NCBI Taxonomy" id="930991"/>
    <lineage>
        <taxon>Eukaryota</taxon>
        <taxon>Fungi</taxon>
        <taxon>Dikarya</taxon>
        <taxon>Basidiomycota</taxon>
        <taxon>Agaricomycotina</taxon>
        <taxon>Agaricomycetes</taxon>
        <taxon>Agaricomycetidae</taxon>
        <taxon>Boletales</taxon>
        <taxon>Paxilineae</taxon>
        <taxon>Paxillaceae</taxon>
        <taxon>Paxillus</taxon>
    </lineage>
</organism>
<dbReference type="AlphaFoldDB" id="A0A0D0BKK8"/>
<keyword evidence="3" id="KW-1185">Reference proteome</keyword>
<feature type="region of interest" description="Disordered" evidence="1">
    <location>
        <begin position="1"/>
        <end position="94"/>
    </location>
</feature>
<evidence type="ECO:0000256" key="1">
    <source>
        <dbReference type="SAM" id="MobiDB-lite"/>
    </source>
</evidence>
<dbReference type="EMBL" id="KN831114">
    <property type="protein sequence ID" value="KIK72197.1"/>
    <property type="molecule type" value="Genomic_DNA"/>
</dbReference>
<name>A0A0D0BKK8_9AGAM</name>
<dbReference type="HOGENOM" id="CLU_778675_0_0_1"/>
<dbReference type="OrthoDB" id="2693302at2759"/>
<dbReference type="InParanoid" id="A0A0D0BKK8"/>
<reference evidence="3" key="2">
    <citation type="submission" date="2015-01" db="EMBL/GenBank/DDBJ databases">
        <title>Evolutionary Origins and Diversification of the Mycorrhizal Mutualists.</title>
        <authorList>
            <consortium name="DOE Joint Genome Institute"/>
            <consortium name="Mycorrhizal Genomics Consortium"/>
            <person name="Kohler A."/>
            <person name="Kuo A."/>
            <person name="Nagy L.G."/>
            <person name="Floudas D."/>
            <person name="Copeland A."/>
            <person name="Barry K.W."/>
            <person name="Cichocki N."/>
            <person name="Veneault-Fourrey C."/>
            <person name="LaButti K."/>
            <person name="Lindquist E.A."/>
            <person name="Lipzen A."/>
            <person name="Lundell T."/>
            <person name="Morin E."/>
            <person name="Murat C."/>
            <person name="Riley R."/>
            <person name="Ohm R."/>
            <person name="Sun H."/>
            <person name="Tunlid A."/>
            <person name="Henrissat B."/>
            <person name="Grigoriev I.V."/>
            <person name="Hibbett D.S."/>
            <person name="Martin F."/>
        </authorList>
    </citation>
    <scope>NUCLEOTIDE SEQUENCE [LARGE SCALE GENOMIC DNA]</scope>
    <source>
        <strain evidence="3">Ve08.2h10</strain>
    </source>
</reference>
<sequence>MPYPDEVPSSPMYVPSELGTDHGEGEDSDYSPSESGDSDDSDTESESTGPFLPLDHTTTVQYDEIPPPAPWQQPVTEMPSSPSTTTSTNTTVQTSTTIMRSTSVFSEWGAPANLRNPPLLSYAQVMSCEREELWAHIQQLYSQNKALVGILQISRNKSAESRKKIQARFVTLPELRAAFEAEEVELLEKEKVEAVKAPKKKVDDAARTRRIYQEVDNRIFDAPLSTYKRKDDLVALAVLFSSSRKRLAAVLSLPMEGTVAELTKAIKDHLAANPSRTNDPRFSALFSNLYFALGHAPLPDRDLAIAARGLEVESPLTGPTLHATPGDRGRGGAACKNSCVVVDDVFLTQGRPLESA</sequence>
<protein>
    <submittedName>
        <fullName evidence="2">Uncharacterized protein</fullName>
    </submittedName>
</protein>
<dbReference type="Proteomes" id="UP000054538">
    <property type="component" value="Unassembled WGS sequence"/>
</dbReference>